<dbReference type="OrthoDB" id="6500128at2759"/>
<evidence type="ECO:0000256" key="2">
    <source>
        <dbReference type="ARBA" id="ARBA00022692"/>
    </source>
</evidence>
<evidence type="ECO:0000256" key="6">
    <source>
        <dbReference type="ARBA" id="ARBA00023136"/>
    </source>
</evidence>
<dbReference type="GO" id="GO:0140359">
    <property type="term" value="F:ABC-type transporter activity"/>
    <property type="evidence" value="ECO:0007669"/>
    <property type="project" value="InterPro"/>
</dbReference>
<dbReference type="GO" id="GO:0016887">
    <property type="term" value="F:ATP hydrolysis activity"/>
    <property type="evidence" value="ECO:0007669"/>
    <property type="project" value="InterPro"/>
</dbReference>
<evidence type="ECO:0000256" key="3">
    <source>
        <dbReference type="ARBA" id="ARBA00022741"/>
    </source>
</evidence>
<comment type="caution">
    <text evidence="9">The sequence shown here is derived from an EMBL/GenBank/DDBJ whole genome shotgun (WGS) entry which is preliminary data.</text>
</comment>
<evidence type="ECO:0000313" key="9">
    <source>
        <dbReference type="EMBL" id="ELU44868.1"/>
    </source>
</evidence>
<evidence type="ECO:0000313" key="10">
    <source>
        <dbReference type="Proteomes" id="UP000011668"/>
    </source>
</evidence>
<dbReference type="SUPFAM" id="SSF52540">
    <property type="entry name" value="P-loop containing nucleoside triphosphate hydrolases"/>
    <property type="match status" value="1"/>
</dbReference>
<dbReference type="CDD" id="cd18596">
    <property type="entry name" value="ABC_6TM_VMR1_D1_like"/>
    <property type="match status" value="1"/>
</dbReference>
<sequence length="346" mass="39391">MDRHWFKGDDGEGANLTGKINNLMSTDLGNMIDGRDFLFILIFAPVQIIFSILFLYRILGWSAVIGMGFMVLSFPIPGKLAYLVNNVQVARMKKTDSRVQAVTESMNVIRMIKLFGWERKVIGQVEEKREEELKYYKKRMNERLQLLIVRGSYILPLIVMLVTYASHTLIFKQQLDAATVFSSIGVFDVLRNQLHMLFWHIPMTIQAKVSLDRINDFIQNLLDSFNDKEGPVILDPNPPASDAIGFRNATFTWTRQVPGTPTPSRRNFRLHIDEEVLFRRGKINMVVGPTGCGKTSLLMALEMHFVPSSPDSWFSLPRGGGVAYAAQEAWVQNETIRVGISRSEWS</sequence>
<evidence type="ECO:0000259" key="8">
    <source>
        <dbReference type="PROSITE" id="PS50929"/>
    </source>
</evidence>
<dbReference type="PANTHER" id="PTHR24223">
    <property type="entry name" value="ATP-BINDING CASSETTE SUB-FAMILY C"/>
    <property type="match status" value="1"/>
</dbReference>
<dbReference type="HOGENOM" id="CLU_832034_0_0_1"/>
<dbReference type="Pfam" id="PF00664">
    <property type="entry name" value="ABC_membrane"/>
    <property type="match status" value="1"/>
</dbReference>
<proteinExistence type="predicted"/>
<evidence type="ECO:0000256" key="7">
    <source>
        <dbReference type="SAM" id="Phobius"/>
    </source>
</evidence>
<dbReference type="PROSITE" id="PS50929">
    <property type="entry name" value="ABC_TM1F"/>
    <property type="match status" value="1"/>
</dbReference>
<dbReference type="OMA" id="KNCTLAW"/>
<dbReference type="GO" id="GO:0005524">
    <property type="term" value="F:ATP binding"/>
    <property type="evidence" value="ECO:0007669"/>
    <property type="project" value="UniProtKB-KW"/>
</dbReference>
<name>L8X759_THACA</name>
<accession>L8X759</accession>
<keyword evidence="10" id="KW-1185">Reference proteome</keyword>
<keyword evidence="6 7" id="KW-0472">Membrane</keyword>
<evidence type="ECO:0000256" key="5">
    <source>
        <dbReference type="ARBA" id="ARBA00022989"/>
    </source>
</evidence>
<dbReference type="InterPro" id="IPR011527">
    <property type="entry name" value="ABC1_TM_dom"/>
</dbReference>
<evidence type="ECO:0000256" key="4">
    <source>
        <dbReference type="ARBA" id="ARBA00022840"/>
    </source>
</evidence>
<dbReference type="AlphaFoldDB" id="L8X759"/>
<dbReference type="InterPro" id="IPR027417">
    <property type="entry name" value="P-loop_NTPase"/>
</dbReference>
<dbReference type="Proteomes" id="UP000011668">
    <property type="component" value="Unassembled WGS sequence"/>
</dbReference>
<reference evidence="9 10" key="1">
    <citation type="journal article" date="2013" name="Nat. Commun.">
        <title>The evolution and pathogenic mechanisms of the rice sheath blight pathogen.</title>
        <authorList>
            <person name="Zheng A."/>
            <person name="Lin R."/>
            <person name="Xu L."/>
            <person name="Qin P."/>
            <person name="Tang C."/>
            <person name="Ai P."/>
            <person name="Zhang D."/>
            <person name="Liu Y."/>
            <person name="Sun Z."/>
            <person name="Feng H."/>
            <person name="Wang Y."/>
            <person name="Chen Y."/>
            <person name="Liang X."/>
            <person name="Fu R."/>
            <person name="Li Q."/>
            <person name="Zhang J."/>
            <person name="Yu X."/>
            <person name="Xie Z."/>
            <person name="Ding L."/>
            <person name="Guan P."/>
            <person name="Tang J."/>
            <person name="Liang Y."/>
            <person name="Wang S."/>
            <person name="Deng Q."/>
            <person name="Li S."/>
            <person name="Zhu J."/>
            <person name="Wang L."/>
            <person name="Liu H."/>
            <person name="Li P."/>
        </authorList>
    </citation>
    <scope>NUCLEOTIDE SEQUENCE [LARGE SCALE GENOMIC DNA]</scope>
    <source>
        <strain evidence="10">AG-1 IA</strain>
    </source>
</reference>
<evidence type="ECO:0000256" key="1">
    <source>
        <dbReference type="ARBA" id="ARBA00022448"/>
    </source>
</evidence>
<dbReference type="InterPro" id="IPR050173">
    <property type="entry name" value="ABC_transporter_C-like"/>
</dbReference>
<dbReference type="PANTHER" id="PTHR24223:SF356">
    <property type="entry name" value="ATP-BINDING CASSETTE TRANSPORTER ABC4"/>
    <property type="match status" value="1"/>
</dbReference>
<feature type="domain" description="ABC transmembrane type-1" evidence="8">
    <location>
        <begin position="14"/>
        <end position="206"/>
    </location>
</feature>
<dbReference type="GO" id="GO:0016020">
    <property type="term" value="C:membrane"/>
    <property type="evidence" value="ECO:0007669"/>
    <property type="project" value="InterPro"/>
</dbReference>
<dbReference type="GO" id="GO:0003677">
    <property type="term" value="F:DNA binding"/>
    <property type="evidence" value="ECO:0007669"/>
    <property type="project" value="UniProtKB-ARBA"/>
</dbReference>
<dbReference type="STRING" id="983506.L8X759"/>
<dbReference type="GO" id="GO:0006302">
    <property type="term" value="P:double-strand break repair"/>
    <property type="evidence" value="ECO:0007669"/>
    <property type="project" value="InterPro"/>
</dbReference>
<gene>
    <name evidence="9" type="ORF">AG1IA_01102</name>
</gene>
<feature type="transmembrane region" description="Helical" evidence="7">
    <location>
        <begin position="64"/>
        <end position="84"/>
    </location>
</feature>
<protein>
    <submittedName>
        <fullName evidence="9">ATP-binding cassette transporter</fullName>
    </submittedName>
</protein>
<keyword evidence="1" id="KW-0813">Transport</keyword>
<dbReference type="SUPFAM" id="SSF90123">
    <property type="entry name" value="ABC transporter transmembrane region"/>
    <property type="match status" value="1"/>
</dbReference>
<keyword evidence="2 7" id="KW-0812">Transmembrane</keyword>
<organism evidence="9 10">
    <name type="scientific">Thanatephorus cucumeris (strain AG1-IA)</name>
    <name type="common">Rice sheath blight fungus</name>
    <name type="synonym">Rhizoctonia solani</name>
    <dbReference type="NCBI Taxonomy" id="983506"/>
    <lineage>
        <taxon>Eukaryota</taxon>
        <taxon>Fungi</taxon>
        <taxon>Dikarya</taxon>
        <taxon>Basidiomycota</taxon>
        <taxon>Agaricomycotina</taxon>
        <taxon>Agaricomycetes</taxon>
        <taxon>Cantharellales</taxon>
        <taxon>Ceratobasidiaceae</taxon>
        <taxon>Rhizoctonia</taxon>
        <taxon>Rhizoctonia solani AG-1</taxon>
    </lineage>
</organism>
<dbReference type="InterPro" id="IPR036640">
    <property type="entry name" value="ABC1_TM_sf"/>
</dbReference>
<dbReference type="InterPro" id="IPR038729">
    <property type="entry name" value="Rad50/SbcC_AAA"/>
</dbReference>
<keyword evidence="3" id="KW-0547">Nucleotide-binding</keyword>
<dbReference type="Gene3D" id="3.40.50.300">
    <property type="entry name" value="P-loop containing nucleotide triphosphate hydrolases"/>
    <property type="match status" value="1"/>
</dbReference>
<dbReference type="EMBL" id="AFRT01000256">
    <property type="protein sequence ID" value="ELU44868.1"/>
    <property type="molecule type" value="Genomic_DNA"/>
</dbReference>
<keyword evidence="5 7" id="KW-1133">Transmembrane helix</keyword>
<dbReference type="Pfam" id="PF13476">
    <property type="entry name" value="AAA_23"/>
    <property type="match status" value="1"/>
</dbReference>
<dbReference type="Gene3D" id="1.20.1560.10">
    <property type="entry name" value="ABC transporter type 1, transmembrane domain"/>
    <property type="match status" value="1"/>
</dbReference>
<feature type="transmembrane region" description="Helical" evidence="7">
    <location>
        <begin position="37"/>
        <end position="58"/>
    </location>
</feature>
<feature type="transmembrane region" description="Helical" evidence="7">
    <location>
        <begin position="144"/>
        <end position="165"/>
    </location>
</feature>
<keyword evidence="4 9" id="KW-0067">ATP-binding</keyword>